<proteinExistence type="predicted"/>
<gene>
    <name evidence="3" type="ORF">EDD68_10967</name>
</gene>
<protein>
    <submittedName>
        <fullName evidence="3">Uncharacterized protein DUF3899</fullName>
    </submittedName>
</protein>
<organism evidence="3 4">
    <name type="scientific">Melghiribacillus thermohalophilus</name>
    <dbReference type="NCBI Taxonomy" id="1324956"/>
    <lineage>
        <taxon>Bacteria</taxon>
        <taxon>Bacillati</taxon>
        <taxon>Bacillota</taxon>
        <taxon>Bacilli</taxon>
        <taxon>Bacillales</taxon>
        <taxon>Bacillaceae</taxon>
        <taxon>Melghiribacillus</taxon>
    </lineage>
</organism>
<dbReference type="Proteomes" id="UP000294650">
    <property type="component" value="Unassembled WGS sequence"/>
</dbReference>
<dbReference type="EMBL" id="SMAN01000009">
    <property type="protein sequence ID" value="TCT22421.1"/>
    <property type="molecule type" value="Genomic_DNA"/>
</dbReference>
<name>A0A4R3N2N7_9BACI</name>
<reference evidence="3 4" key="1">
    <citation type="submission" date="2019-03" db="EMBL/GenBank/DDBJ databases">
        <title>Genomic Encyclopedia of Type Strains, Phase IV (KMG-IV): sequencing the most valuable type-strain genomes for metagenomic binning, comparative biology and taxonomic classification.</title>
        <authorList>
            <person name="Goeker M."/>
        </authorList>
    </citation>
    <scope>NUCLEOTIDE SEQUENCE [LARGE SCALE GENOMIC DNA]</scope>
    <source>
        <strain evidence="3 4">DSM 25894</strain>
    </source>
</reference>
<keyword evidence="1" id="KW-0812">Transmembrane</keyword>
<evidence type="ECO:0000256" key="1">
    <source>
        <dbReference type="SAM" id="Phobius"/>
    </source>
</evidence>
<feature type="transmembrane region" description="Helical" evidence="1">
    <location>
        <begin position="99"/>
        <end position="119"/>
    </location>
</feature>
<feature type="transmembrane region" description="Helical" evidence="1">
    <location>
        <begin position="7"/>
        <end position="24"/>
    </location>
</feature>
<dbReference type="Pfam" id="PF13038">
    <property type="entry name" value="DUF3899"/>
    <property type="match status" value="1"/>
</dbReference>
<keyword evidence="4" id="KW-1185">Reference proteome</keyword>
<evidence type="ECO:0000313" key="3">
    <source>
        <dbReference type="EMBL" id="TCT22421.1"/>
    </source>
</evidence>
<dbReference type="AlphaFoldDB" id="A0A4R3N2N7"/>
<keyword evidence="1" id="KW-0472">Membrane</keyword>
<accession>A0A4R3N2N7</accession>
<sequence length="121" mass="14469">MIRNKWMVLFINVTIAGIVFWLKAPVYNLFHFINSVFYVGSFYFFIGLVLLVIRGKFFDGITYSFRRFIHKSSKNPDYLDDWEDKPLPSEKIHAEFMKFFLFQGAMLMAIMVFLLLAYYTF</sequence>
<feature type="domain" description="DUF3899" evidence="2">
    <location>
        <begin position="33"/>
        <end position="115"/>
    </location>
</feature>
<dbReference type="InterPro" id="IPR025007">
    <property type="entry name" value="DUF3899"/>
</dbReference>
<keyword evidence="1" id="KW-1133">Transmembrane helix</keyword>
<comment type="caution">
    <text evidence="3">The sequence shown here is derived from an EMBL/GenBank/DDBJ whole genome shotgun (WGS) entry which is preliminary data.</text>
</comment>
<feature type="transmembrane region" description="Helical" evidence="1">
    <location>
        <begin position="30"/>
        <end position="53"/>
    </location>
</feature>
<evidence type="ECO:0000313" key="4">
    <source>
        <dbReference type="Proteomes" id="UP000294650"/>
    </source>
</evidence>
<evidence type="ECO:0000259" key="2">
    <source>
        <dbReference type="Pfam" id="PF13038"/>
    </source>
</evidence>